<dbReference type="PANTHER" id="PTHR31569">
    <property type="entry name" value="SWIM-TYPE DOMAIN-CONTAINING PROTEIN"/>
    <property type="match status" value="1"/>
</dbReference>
<reference evidence="2" key="1">
    <citation type="submission" date="2015-06" db="EMBL/GenBank/DDBJ databases">
        <title>Expansion of signal transduction pathways in fungi by whole-genome duplication.</title>
        <authorList>
            <consortium name="DOE Joint Genome Institute"/>
            <person name="Corrochano L.M."/>
            <person name="Kuo A."/>
            <person name="Marcet-Houben M."/>
            <person name="Polaino S."/>
            <person name="Salamov A."/>
            <person name="Villalobos J.M."/>
            <person name="Alvarez M.I."/>
            <person name="Avalos J."/>
            <person name="Benito E.P."/>
            <person name="Benoit I."/>
            <person name="Burger G."/>
            <person name="Camino L.P."/>
            <person name="Canovas D."/>
            <person name="Cerda-Olmedo E."/>
            <person name="Cheng J.-F."/>
            <person name="Dominguez A."/>
            <person name="Elias M."/>
            <person name="Eslava A.P."/>
            <person name="Glaser F."/>
            <person name="Grimwood J."/>
            <person name="Gutierrez G."/>
            <person name="Heitman J."/>
            <person name="Henrissat B."/>
            <person name="Iturriaga E.A."/>
            <person name="Lang B.F."/>
            <person name="Lavin J.L."/>
            <person name="Lee S."/>
            <person name="Li W."/>
            <person name="Lindquist E."/>
            <person name="Lopez-Garcia S."/>
            <person name="Luque E.M."/>
            <person name="Marcos A.T."/>
            <person name="Martin J."/>
            <person name="McCluskey K."/>
            <person name="Medina H.R."/>
            <person name="Miralles-Duran A."/>
            <person name="Miyazaki A."/>
            <person name="Munoz-Torres E."/>
            <person name="Oguiza J.A."/>
            <person name="Ohm R."/>
            <person name="Olmedo M."/>
            <person name="Orejas M."/>
            <person name="Ortiz-Castellanos L."/>
            <person name="Pisabarro A.G."/>
            <person name="Rodriguez-Romero J."/>
            <person name="Ruiz-Herrera J."/>
            <person name="Ruiz-Vazquez R."/>
            <person name="Sanz C."/>
            <person name="Schackwitz W."/>
            <person name="Schmutz J."/>
            <person name="Shahriari M."/>
            <person name="Shelest E."/>
            <person name="Silva-Franco F."/>
            <person name="Soanes D."/>
            <person name="Syed K."/>
            <person name="Tagua V.G."/>
            <person name="Talbot N.J."/>
            <person name="Thon M."/>
            <person name="De vries R.P."/>
            <person name="Wiebenga A."/>
            <person name="Yadav J.S."/>
            <person name="Braun E.L."/>
            <person name="Baker S."/>
            <person name="Garre V."/>
            <person name="Horwitz B."/>
            <person name="Torres-Martinez S."/>
            <person name="Idnurm A."/>
            <person name="Herrera-Estrella A."/>
            <person name="Gabaldon T."/>
            <person name="Grigoriev I.V."/>
        </authorList>
    </citation>
    <scope>NUCLEOTIDE SEQUENCE [LARGE SCALE GENOMIC DNA]</scope>
    <source>
        <strain evidence="2">NRRL 1555(-)</strain>
    </source>
</reference>
<dbReference type="EMBL" id="KV440971">
    <property type="protein sequence ID" value="OAD81259.1"/>
    <property type="molecule type" value="Genomic_DNA"/>
</dbReference>
<evidence type="ECO:0000313" key="1">
    <source>
        <dbReference type="EMBL" id="OAD81259.1"/>
    </source>
</evidence>
<protein>
    <recommendedName>
        <fullName evidence="3">MULE transposase domain-containing protein</fullName>
    </recommendedName>
</protein>
<dbReference type="PANTHER" id="PTHR31569:SF4">
    <property type="entry name" value="SWIM-TYPE DOMAIN-CONTAINING PROTEIN"/>
    <property type="match status" value="1"/>
</dbReference>
<dbReference type="AlphaFoldDB" id="A0A167RB35"/>
<accession>A0A167RB35</accession>
<keyword evidence="2" id="KW-1185">Reference proteome</keyword>
<dbReference type="GeneID" id="28995420"/>
<proteinExistence type="predicted"/>
<dbReference type="InParanoid" id="A0A167RB35"/>
<name>A0A167RB35_PHYB8</name>
<dbReference type="Proteomes" id="UP000077315">
    <property type="component" value="Unassembled WGS sequence"/>
</dbReference>
<organism evidence="1 2">
    <name type="scientific">Phycomyces blakesleeanus (strain ATCC 8743b / DSM 1359 / FGSC 10004 / NBRC 33097 / NRRL 1555)</name>
    <dbReference type="NCBI Taxonomy" id="763407"/>
    <lineage>
        <taxon>Eukaryota</taxon>
        <taxon>Fungi</taxon>
        <taxon>Fungi incertae sedis</taxon>
        <taxon>Mucoromycota</taxon>
        <taxon>Mucoromycotina</taxon>
        <taxon>Mucoromycetes</taxon>
        <taxon>Mucorales</taxon>
        <taxon>Phycomycetaceae</taxon>
        <taxon>Phycomyces</taxon>
    </lineage>
</organism>
<gene>
    <name evidence="1" type="ORF">PHYBLDRAFT_161878</name>
</gene>
<evidence type="ECO:0000313" key="2">
    <source>
        <dbReference type="Proteomes" id="UP000077315"/>
    </source>
</evidence>
<dbReference type="InterPro" id="IPR052579">
    <property type="entry name" value="Zinc_finger_SWIM"/>
</dbReference>
<dbReference type="OrthoDB" id="2289232at2759"/>
<dbReference type="VEuPathDB" id="FungiDB:PHYBLDRAFT_161878"/>
<sequence length="202" mass="23398">MSLCINAHLNKLSRKNAIDKASVKQWNELLEKKRTIWFTLSFIKTCKSLVYFKKHSYLYIIAVRSNVTNKGGPVYFFVTNAELITTLSQWLSWVKSNCSLCVKCVMIDCSPVEIDALEEVFGQLVQILLCYWHIKRAWEMHIKKDIKIIGATYESKCEQDAVWVTLNLLIHAKTKEAFDQKYKEFVSKFAGHGKCVAYFATH</sequence>
<dbReference type="RefSeq" id="XP_018299299.1">
    <property type="nucleotide sequence ID" value="XM_018434514.1"/>
</dbReference>
<evidence type="ECO:0008006" key="3">
    <source>
        <dbReference type="Google" id="ProtNLM"/>
    </source>
</evidence>
<dbReference type="STRING" id="763407.A0A167RB35"/>